<sequence length="198" mass="21128">MTKISKSSAVRRTADTAKAVGTGRVDRTAQGAGIEATDFADASVDRRILDELDYKIVTLLTGDARLSARAISRELGVAPGTILERIDRLETSGVITGYHAEVSMEALGYPVHVLVGVNVSGGGQSLENVIQSLIELKNVQTVRLITGEWTLLVALVLRDANELTSILVDTISVIPGVTATQTMLCLRDIRRPGSWSTG</sequence>
<feature type="domain" description="HTH asnC-type" evidence="4">
    <location>
        <begin position="49"/>
        <end position="110"/>
    </location>
</feature>
<protein>
    <submittedName>
        <fullName evidence="5">Lrp/AsnC family transcriptional regulator</fullName>
    </submittedName>
</protein>
<dbReference type="InterPro" id="IPR036388">
    <property type="entry name" value="WH-like_DNA-bd_sf"/>
</dbReference>
<comment type="caution">
    <text evidence="5">The sequence shown here is derived from an EMBL/GenBank/DDBJ whole genome shotgun (WGS) entry which is preliminary data.</text>
</comment>
<organism evidence="5 6">
    <name type="scientific">Microbacterium ureisolvens</name>
    <dbReference type="NCBI Taxonomy" id="2781186"/>
    <lineage>
        <taxon>Bacteria</taxon>
        <taxon>Bacillati</taxon>
        <taxon>Actinomycetota</taxon>
        <taxon>Actinomycetes</taxon>
        <taxon>Micrococcales</taxon>
        <taxon>Microbacteriaceae</taxon>
        <taxon>Microbacterium</taxon>
    </lineage>
</organism>
<dbReference type="Pfam" id="PF13404">
    <property type="entry name" value="HTH_AsnC-type"/>
    <property type="match status" value="1"/>
</dbReference>
<keyword evidence="3" id="KW-0804">Transcription</keyword>
<dbReference type="RefSeq" id="WP_220289244.1">
    <property type="nucleotide sequence ID" value="NZ_JAEUAX010000005.1"/>
</dbReference>
<dbReference type="Proteomes" id="UP000777440">
    <property type="component" value="Unassembled WGS sequence"/>
</dbReference>
<dbReference type="InterPro" id="IPR036390">
    <property type="entry name" value="WH_DNA-bd_sf"/>
</dbReference>
<keyword evidence="1" id="KW-0805">Transcription regulation</keyword>
<dbReference type="SUPFAM" id="SSF46785">
    <property type="entry name" value="Winged helix' DNA-binding domain"/>
    <property type="match status" value="1"/>
</dbReference>
<dbReference type="EMBL" id="JAEUAX010000005">
    <property type="protein sequence ID" value="MBW9110436.1"/>
    <property type="molecule type" value="Genomic_DNA"/>
</dbReference>
<dbReference type="PANTHER" id="PTHR30154:SF34">
    <property type="entry name" value="TRANSCRIPTIONAL REGULATOR AZLB"/>
    <property type="match status" value="1"/>
</dbReference>
<evidence type="ECO:0000256" key="2">
    <source>
        <dbReference type="ARBA" id="ARBA00023125"/>
    </source>
</evidence>
<dbReference type="Pfam" id="PF01037">
    <property type="entry name" value="AsnC_trans_reg"/>
    <property type="match status" value="1"/>
</dbReference>
<dbReference type="PROSITE" id="PS50956">
    <property type="entry name" value="HTH_ASNC_2"/>
    <property type="match status" value="1"/>
</dbReference>
<reference evidence="5 6" key="1">
    <citation type="journal article" date="2021" name="MBio">
        <title>Poor Competitiveness of Bradyrhizobium in Pigeon Pea Root Colonization in Indian Soils.</title>
        <authorList>
            <person name="Chalasani D."/>
            <person name="Basu A."/>
            <person name="Pullabhotla S.V.S.R.N."/>
            <person name="Jorrin B."/>
            <person name="Neal A.L."/>
            <person name="Poole P.S."/>
            <person name="Podile A.R."/>
            <person name="Tkacz A."/>
        </authorList>
    </citation>
    <scope>NUCLEOTIDE SEQUENCE [LARGE SCALE GENOMIC DNA]</scope>
    <source>
        <strain evidence="5 6">HU12</strain>
    </source>
</reference>
<evidence type="ECO:0000313" key="5">
    <source>
        <dbReference type="EMBL" id="MBW9110436.1"/>
    </source>
</evidence>
<gene>
    <name evidence="5" type="ORF">JNB61_11690</name>
</gene>
<dbReference type="PRINTS" id="PR00033">
    <property type="entry name" value="HTHASNC"/>
</dbReference>
<dbReference type="InterPro" id="IPR019888">
    <property type="entry name" value="Tscrpt_reg_AsnC-like"/>
</dbReference>
<dbReference type="InterPro" id="IPR011008">
    <property type="entry name" value="Dimeric_a/b-barrel"/>
</dbReference>
<evidence type="ECO:0000256" key="1">
    <source>
        <dbReference type="ARBA" id="ARBA00023015"/>
    </source>
</evidence>
<dbReference type="InterPro" id="IPR019887">
    <property type="entry name" value="Tscrpt_reg_AsnC/Lrp_C"/>
</dbReference>
<dbReference type="Gene3D" id="3.30.70.920">
    <property type="match status" value="1"/>
</dbReference>
<keyword evidence="6" id="KW-1185">Reference proteome</keyword>
<evidence type="ECO:0000313" key="6">
    <source>
        <dbReference type="Proteomes" id="UP000777440"/>
    </source>
</evidence>
<accession>A0ABS7HYH4</accession>
<evidence type="ECO:0000259" key="4">
    <source>
        <dbReference type="PROSITE" id="PS50956"/>
    </source>
</evidence>
<dbReference type="CDD" id="cd00090">
    <property type="entry name" value="HTH_ARSR"/>
    <property type="match status" value="1"/>
</dbReference>
<dbReference type="SUPFAM" id="SSF54909">
    <property type="entry name" value="Dimeric alpha+beta barrel"/>
    <property type="match status" value="1"/>
</dbReference>
<dbReference type="PANTHER" id="PTHR30154">
    <property type="entry name" value="LEUCINE-RESPONSIVE REGULATORY PROTEIN"/>
    <property type="match status" value="1"/>
</dbReference>
<dbReference type="InterPro" id="IPR000485">
    <property type="entry name" value="AsnC-type_HTH_dom"/>
</dbReference>
<keyword evidence="2" id="KW-0238">DNA-binding</keyword>
<dbReference type="SMART" id="SM00344">
    <property type="entry name" value="HTH_ASNC"/>
    <property type="match status" value="1"/>
</dbReference>
<dbReference type="Gene3D" id="1.10.10.10">
    <property type="entry name" value="Winged helix-like DNA-binding domain superfamily/Winged helix DNA-binding domain"/>
    <property type="match status" value="1"/>
</dbReference>
<name>A0ABS7HYH4_9MICO</name>
<proteinExistence type="predicted"/>
<dbReference type="InterPro" id="IPR011991">
    <property type="entry name" value="ArsR-like_HTH"/>
</dbReference>
<evidence type="ECO:0000256" key="3">
    <source>
        <dbReference type="ARBA" id="ARBA00023163"/>
    </source>
</evidence>